<feature type="compositionally biased region" description="Polar residues" evidence="3">
    <location>
        <begin position="22"/>
        <end position="37"/>
    </location>
</feature>
<dbReference type="GO" id="GO:0008157">
    <property type="term" value="F:protein phosphatase 1 binding"/>
    <property type="evidence" value="ECO:0007669"/>
    <property type="project" value="TreeGrafter"/>
</dbReference>
<protein>
    <recommendedName>
        <fullName evidence="1">E3 ubiquitin-protein ligase PPP1R11</fullName>
    </recommendedName>
    <alternativeName>
        <fullName evidence="2">Protein phosphatase 1 regulatory subunit 11</fullName>
    </alternativeName>
</protein>
<evidence type="ECO:0000256" key="2">
    <source>
        <dbReference type="ARBA" id="ARBA00031039"/>
    </source>
</evidence>
<organism evidence="4 5">
    <name type="scientific">Meloidogyne hapla</name>
    <name type="common">Root-knot nematode worm</name>
    <dbReference type="NCBI Taxonomy" id="6305"/>
    <lineage>
        <taxon>Eukaryota</taxon>
        <taxon>Metazoa</taxon>
        <taxon>Ecdysozoa</taxon>
        <taxon>Nematoda</taxon>
        <taxon>Chromadorea</taxon>
        <taxon>Rhabditida</taxon>
        <taxon>Tylenchina</taxon>
        <taxon>Tylenchomorpha</taxon>
        <taxon>Tylenchoidea</taxon>
        <taxon>Meloidogynidae</taxon>
        <taxon>Meloidogyninae</taxon>
        <taxon>Meloidogyne</taxon>
    </lineage>
</organism>
<sequence length="136" mass="14905">MQSSSPRHVNNSTRNEVEPRGSGTTTITQVNATQDNTDNGDHLVLRLEQPSTSENIAERNPPRVQWTEDTVDNENLGKRKSKCCCIFKKKRDWNDSDSSDEDCESDHCRGHKGKAPKAEGGGGGDDDHDGGAPIQT</sequence>
<evidence type="ECO:0000313" key="5">
    <source>
        <dbReference type="WBParaSite" id="MhA1_Contig130.frz3.gene36"/>
    </source>
</evidence>
<dbReference type="PANTHER" id="PTHR20835:SF0">
    <property type="entry name" value="E3 UBIQUITIN-PROTEIN LIGASE PPP1R11"/>
    <property type="match status" value="1"/>
</dbReference>
<dbReference type="Proteomes" id="UP000095281">
    <property type="component" value="Unplaced"/>
</dbReference>
<dbReference type="InterPro" id="IPR011107">
    <property type="entry name" value="PPI_Ypi1"/>
</dbReference>
<reference evidence="5" key="1">
    <citation type="submission" date="2016-11" db="UniProtKB">
        <authorList>
            <consortium name="WormBaseParasite"/>
        </authorList>
    </citation>
    <scope>IDENTIFICATION</scope>
</reference>
<feature type="compositionally biased region" description="Polar residues" evidence="3">
    <location>
        <begin position="1"/>
        <end position="14"/>
    </location>
</feature>
<feature type="region of interest" description="Disordered" evidence="3">
    <location>
        <begin position="1"/>
        <end position="42"/>
    </location>
</feature>
<dbReference type="AlphaFoldDB" id="A0A1I8B3E3"/>
<dbReference type="GO" id="GO:0005634">
    <property type="term" value="C:nucleus"/>
    <property type="evidence" value="ECO:0007669"/>
    <property type="project" value="TreeGrafter"/>
</dbReference>
<proteinExistence type="predicted"/>
<feature type="region of interest" description="Disordered" evidence="3">
    <location>
        <begin position="92"/>
        <end position="136"/>
    </location>
</feature>
<evidence type="ECO:0000256" key="1">
    <source>
        <dbReference type="ARBA" id="ARBA00021994"/>
    </source>
</evidence>
<feature type="compositionally biased region" description="Acidic residues" evidence="3">
    <location>
        <begin position="95"/>
        <end position="104"/>
    </location>
</feature>
<accession>A0A1I8B3E3</accession>
<dbReference type="WBParaSite" id="MhA1_Contig130.frz3.gene36">
    <property type="protein sequence ID" value="MhA1_Contig130.frz3.gene36"/>
    <property type="gene ID" value="MhA1_Contig130.frz3.gene36"/>
</dbReference>
<dbReference type="GO" id="GO:0004865">
    <property type="term" value="F:protein serine/threonine phosphatase inhibitor activity"/>
    <property type="evidence" value="ECO:0007669"/>
    <property type="project" value="InterPro"/>
</dbReference>
<dbReference type="PANTHER" id="PTHR20835">
    <property type="entry name" value="E3 UBIQUITIN-PROTEIN LIGASE PPP1R11-RELATED"/>
    <property type="match status" value="1"/>
</dbReference>
<name>A0A1I8B3E3_MELHA</name>
<keyword evidence="4" id="KW-1185">Reference proteome</keyword>
<evidence type="ECO:0000313" key="4">
    <source>
        <dbReference type="Proteomes" id="UP000095281"/>
    </source>
</evidence>
<evidence type="ECO:0000256" key="3">
    <source>
        <dbReference type="SAM" id="MobiDB-lite"/>
    </source>
</evidence>
<dbReference type="Pfam" id="PF07491">
    <property type="entry name" value="PPI_Ypi1"/>
    <property type="match status" value="1"/>
</dbReference>